<evidence type="ECO:0000313" key="8">
    <source>
        <dbReference type="Proteomes" id="UP000008210"/>
    </source>
</evidence>
<dbReference type="GO" id="GO:0051604">
    <property type="term" value="P:protein maturation"/>
    <property type="evidence" value="ECO:0007669"/>
    <property type="project" value="TreeGrafter"/>
</dbReference>
<accession>Q7WXP3</accession>
<dbReference type="InterPro" id="IPR042244">
    <property type="entry name" value="HypD_2_sf"/>
</dbReference>
<keyword evidence="2" id="KW-0479">Metal-binding</keyword>
<feature type="region of interest" description="Disordered" evidence="5">
    <location>
        <begin position="382"/>
        <end position="403"/>
    </location>
</feature>
<dbReference type="SMR" id="Q7WXP3"/>
<dbReference type="RefSeq" id="WP_011153997.1">
    <property type="nucleotide sequence ID" value="NC_005241.1"/>
</dbReference>
<protein>
    <recommendedName>
        <fullName evidence="4">Hydrogenase maturation factor</fullName>
    </recommendedName>
</protein>
<dbReference type="GO" id="GO:0051539">
    <property type="term" value="F:4 iron, 4 sulfur cluster binding"/>
    <property type="evidence" value="ECO:0007669"/>
    <property type="project" value="TreeGrafter"/>
</dbReference>
<evidence type="ECO:0000256" key="3">
    <source>
        <dbReference type="ARBA" id="ARBA00023004"/>
    </source>
</evidence>
<dbReference type="NCBIfam" id="TIGR00075">
    <property type="entry name" value="hypD"/>
    <property type="match status" value="1"/>
</dbReference>
<evidence type="ECO:0000256" key="4">
    <source>
        <dbReference type="PIRNR" id="PIRNR005622"/>
    </source>
</evidence>
<reference evidence="6 8" key="1">
    <citation type="journal article" date="2003" name="J. Mol. Biol.">
        <title>Complete nucleotide sequence of pHG1: a Ralstonia eutropha H16 megaplasmid encoding key enzymes of H(2)-based lithoautotrophy and anaerobiosis.</title>
        <authorList>
            <person name="Schwartz E."/>
            <person name="Henne A."/>
            <person name="Cramm R."/>
            <person name="Eitinger T."/>
            <person name="Friedrich B."/>
            <person name="Gottschalk G."/>
        </authorList>
    </citation>
    <scope>NUCLEOTIDE SEQUENCE [LARGE SCALE GENOMIC DNA]</scope>
    <source>
        <strain evidence="8">ATCC 17699 / DSM 428 / KCTC 22496 / NCIMB 10442 / H16 / Stanier 337</strain>
        <strain evidence="6">H16</strain>
        <plasmid evidence="6 8">megaplasmid pHG1</plasmid>
    </source>
</reference>
<reference evidence="7 9" key="2">
    <citation type="submission" date="2019-04" db="EMBL/GenBank/DDBJ databases">
        <title>Long-read de novo sequencing of Cupriavidus necator H16.</title>
        <authorList>
            <person name="Little G.T."/>
            <person name="Ehsaan M."/>
            <person name="Arenas-Lopez C."/>
            <person name="Jawed K."/>
            <person name="Winzer K."/>
            <person name="Kovacs K."/>
            <person name="Malys N."/>
            <person name="Minton N.P."/>
        </authorList>
    </citation>
    <scope>NUCLEOTIDE SEQUENCE [LARGE SCALE GENOMIC DNA]</scope>
    <source>
        <strain evidence="7 9">H16</strain>
        <plasmid evidence="7">pHG1</plasmid>
        <plasmid evidence="9">phg1</plasmid>
    </source>
</reference>
<dbReference type="Gene3D" id="6.10.20.100">
    <property type="match status" value="1"/>
</dbReference>
<dbReference type="Pfam" id="PF01924">
    <property type="entry name" value="HypD"/>
    <property type="match status" value="1"/>
</dbReference>
<dbReference type="Proteomes" id="UP000296079">
    <property type="component" value="Plasmid pHG1"/>
</dbReference>
<organism evidence="6 8">
    <name type="scientific">Cupriavidus necator (strain ATCC 17699 / DSM 428 / KCTC 22496 / NCIMB 10442 / H16 / Stanier 337)</name>
    <name type="common">Ralstonia eutropha</name>
    <dbReference type="NCBI Taxonomy" id="381666"/>
    <lineage>
        <taxon>Bacteria</taxon>
        <taxon>Pseudomonadati</taxon>
        <taxon>Pseudomonadota</taxon>
        <taxon>Betaproteobacteria</taxon>
        <taxon>Burkholderiales</taxon>
        <taxon>Burkholderiaceae</taxon>
        <taxon>Cupriavidus</taxon>
    </lineage>
</organism>
<keyword evidence="8" id="KW-1185">Reference proteome</keyword>
<dbReference type="KEGG" id="reh:PHG075"/>
<dbReference type="AlphaFoldDB" id="Q7WXP3"/>
<dbReference type="EMBL" id="CP039289">
    <property type="protein sequence ID" value="QCC05342.1"/>
    <property type="molecule type" value="Genomic_DNA"/>
</dbReference>
<keyword evidence="3" id="KW-0408">Iron</keyword>
<geneLocation type="plasmid" evidence="9">
    <name>phg1</name>
</geneLocation>
<dbReference type="InterPro" id="IPR042243">
    <property type="entry name" value="HypD_1"/>
</dbReference>
<comment type="similarity">
    <text evidence="1 4">Belongs to the HypD family.</text>
</comment>
<evidence type="ECO:0000256" key="5">
    <source>
        <dbReference type="SAM" id="MobiDB-lite"/>
    </source>
</evidence>
<evidence type="ECO:0000313" key="6">
    <source>
        <dbReference type="EMBL" id="AAP85828.1"/>
    </source>
</evidence>
<dbReference type="OrthoDB" id="9770424at2"/>
<evidence type="ECO:0000313" key="7">
    <source>
        <dbReference type="EMBL" id="QCC05342.1"/>
    </source>
</evidence>
<dbReference type="PIRSF" id="PIRSF005622">
    <property type="entry name" value="Hydrgn_mat_hypD"/>
    <property type="match status" value="1"/>
</dbReference>
<evidence type="ECO:0000256" key="1">
    <source>
        <dbReference type="ARBA" id="ARBA00007888"/>
    </source>
</evidence>
<dbReference type="GO" id="GO:0005506">
    <property type="term" value="F:iron ion binding"/>
    <property type="evidence" value="ECO:0007669"/>
    <property type="project" value="TreeGrafter"/>
</dbReference>
<dbReference type="PANTHER" id="PTHR30149:SF0">
    <property type="entry name" value="HYDROGENASE MATURATION FACTOR HYPD"/>
    <property type="match status" value="1"/>
</dbReference>
<dbReference type="GO" id="GO:0070025">
    <property type="term" value="F:carbon monoxide binding"/>
    <property type="evidence" value="ECO:0007669"/>
    <property type="project" value="TreeGrafter"/>
</dbReference>
<dbReference type="PANTHER" id="PTHR30149">
    <property type="entry name" value="HYDROGENASE PROTEIN ASSEMBLY PROTEIN HYPD"/>
    <property type="match status" value="1"/>
</dbReference>
<evidence type="ECO:0000313" key="9">
    <source>
        <dbReference type="Proteomes" id="UP000296079"/>
    </source>
</evidence>
<dbReference type="eggNOG" id="COG0409">
    <property type="taxonomic scope" value="Bacteria"/>
</dbReference>
<name>Q7WXP3_CUPNH</name>
<proteinExistence type="inferred from homology"/>
<sequence>MKYVDEFRDPAKAQALAREIRDLVAGMGRARRRPLQIMEVCGGHTHTIFRYGIQQLLPDEVEFVHGPGCPVCVLPMGRVDDCVALAERPEVIFTTFGDAMRVPGSRKSLLKAKADGADVRMVYSPIDALALARNHPDREVIFFGLGFETTMPSTAMTVLRARAEGVRNFSLFCNHITIIPTIKAILDSPDLQIDGFLGPGHVSMVIGTQPYEFIARHYRKPITVAGFEPLDVLQSMWMVLRQIAQGRCEVENQYGRIVPAAGNAQALAAIQEVFELREFFEWRGLGSIDFSGVRMREAFSAFDAERKFTVPDVKIADPKACQCGEVLKGVIKPHQCKVFGTACTPESPLGSLMVSSEGACAAYYHYCRIDTSRLGRHGARAAGQTATRDAVANERAAAGAGHE</sequence>
<geneLocation type="plasmid" evidence="6 8">
    <name>megaplasmid pHG1</name>
</geneLocation>
<dbReference type="InterPro" id="IPR002780">
    <property type="entry name" value="Hyd_form_HypD"/>
</dbReference>
<gene>
    <name evidence="6" type="primary">hypD2</name>
    <name evidence="7" type="synonym">hypD</name>
    <name evidence="6" type="ordered locus">PHG075</name>
    <name evidence="7" type="ORF">E6A55_32545</name>
</gene>
<feature type="compositionally biased region" description="Low complexity" evidence="5">
    <location>
        <begin position="386"/>
        <end position="403"/>
    </location>
</feature>
<dbReference type="Proteomes" id="UP000008210">
    <property type="component" value="Plasmid megaplasmid pHG1"/>
</dbReference>
<geneLocation type="plasmid" evidence="7">
    <name>pHG1</name>
</geneLocation>
<dbReference type="HOGENOM" id="CLU_048562_1_0_4"/>
<evidence type="ECO:0000256" key="2">
    <source>
        <dbReference type="ARBA" id="ARBA00022723"/>
    </source>
</evidence>
<keyword evidence="6" id="KW-0614">Plasmid</keyword>
<dbReference type="Gene3D" id="3.40.50.11750">
    <property type="entry name" value="HypD, alpha/beta domain 1"/>
    <property type="match status" value="2"/>
</dbReference>
<dbReference type="EMBL" id="AY305378">
    <property type="protein sequence ID" value="AAP85828.1"/>
    <property type="molecule type" value="Genomic_DNA"/>
</dbReference>